<evidence type="ECO:0000256" key="12">
    <source>
        <dbReference type="ARBA" id="ARBA00023012"/>
    </source>
</evidence>
<dbReference type="InterPro" id="IPR003594">
    <property type="entry name" value="HATPase_dom"/>
</dbReference>
<proteinExistence type="predicted"/>
<dbReference type="Pfam" id="PF02518">
    <property type="entry name" value="HATPase_c"/>
    <property type="match status" value="1"/>
</dbReference>
<sequence>MKLGFKGKLLMGFFILLMVQGLVIFFWFSQAMKASVLDEIKNQGLSTATSLAVGLVEPLLAMDYLRMKLLVDETKRLSNDIFYIFVLDPEGRILAHTFKDGFPVELKTVNLFSRTKGFSLKLLNTGDEKIYDYAVPITVNQDLLGVLRLGLSHTRAEEVVDQVLITTIIIMVLAIFLAGLVGTLLANPVIRSIKKLHDSSEQALRGNLNIHTAPALARNCWDIMNCSRTECPAYKNYHHRCWYLAGTLCPTCVGGEYAKKIESCRKCRVYRQCSGDEIQSLAESFDAMTLSLKGNLSDLKNAEKILNDQKGRLQTILDAVPDFISLQDAQGRYISVNKAFCEMLGRSQDQIVGRFNKDLFPPIIAERYDEEDRSVLSSSTPLVKENRIKDHRGTRWLHVVKIPVPGKDLASIGLVCSGRDISILKEVQDQLTHAQKMDSVGRLAAGVAHEINTPLGIILGYGQLLLEDVEKEGQIYQDVSAIVKQTKICAKIVKDLLNFSRSSESVTSHFDIHTALEEVIDVVEHTFRLNHITIRRNFHPSPLYLKGDKEKIRQVFVNLLNNAFDAIGSNGEIFVGTGEAEPGSQMKISVTDTGCGIDKKNLQKIFDPFYTTKGPGKGTGLGLSVTFGIIKEHKGKIEAYSPPLDKSLLQGTEFVVLLPLDNEPAKGEQDG</sequence>
<dbReference type="PANTHER" id="PTHR43065:SF42">
    <property type="entry name" value="TWO-COMPONENT SENSOR PPRA"/>
    <property type="match status" value="1"/>
</dbReference>
<dbReference type="GO" id="GO:0000155">
    <property type="term" value="F:phosphorelay sensor kinase activity"/>
    <property type="evidence" value="ECO:0007669"/>
    <property type="project" value="InterPro"/>
</dbReference>
<name>A0A328FAS4_9BACT</name>
<dbReference type="InterPro" id="IPR036097">
    <property type="entry name" value="HisK_dim/P_sf"/>
</dbReference>
<keyword evidence="4" id="KW-1003">Cell membrane</keyword>
<evidence type="ECO:0000256" key="13">
    <source>
        <dbReference type="ARBA" id="ARBA00023136"/>
    </source>
</evidence>
<dbReference type="InterPro" id="IPR054687">
    <property type="entry name" value="Two-CW_dom"/>
</dbReference>
<reference evidence="18 19" key="1">
    <citation type="submission" date="2018-06" db="EMBL/GenBank/DDBJ databases">
        <title>Complete Genome Sequence of Desulfobacter hydrogenophilus (DSM3380).</title>
        <authorList>
            <person name="Marietou A."/>
            <person name="Schreiber L."/>
            <person name="Marshall I."/>
            <person name="Jorgensen B."/>
        </authorList>
    </citation>
    <scope>NUCLEOTIDE SEQUENCE [LARGE SCALE GENOMIC DNA]</scope>
    <source>
        <strain evidence="18 19">DSM 3380</strain>
    </source>
</reference>
<evidence type="ECO:0000313" key="20">
    <source>
        <dbReference type="Proteomes" id="UP000293902"/>
    </source>
</evidence>
<dbReference type="NCBIfam" id="TIGR00229">
    <property type="entry name" value="sensory_box"/>
    <property type="match status" value="1"/>
</dbReference>
<protein>
    <recommendedName>
        <fullName evidence="3">histidine kinase</fullName>
        <ecNumber evidence="3">2.7.13.3</ecNumber>
    </recommendedName>
</protein>
<gene>
    <name evidence="18" type="ORF">DO021_20825</name>
    <name evidence="17" type="ORF">EYB58_02275</name>
</gene>
<dbReference type="InterPro" id="IPR035965">
    <property type="entry name" value="PAS-like_dom_sf"/>
</dbReference>
<evidence type="ECO:0000259" key="16">
    <source>
        <dbReference type="PROSITE" id="PS50112"/>
    </source>
</evidence>
<keyword evidence="9 18" id="KW-0418">Kinase</keyword>
<evidence type="ECO:0000259" key="15">
    <source>
        <dbReference type="PROSITE" id="PS50109"/>
    </source>
</evidence>
<evidence type="ECO:0000313" key="17">
    <source>
        <dbReference type="EMBL" id="QBH11854.1"/>
    </source>
</evidence>
<keyword evidence="20" id="KW-1185">Reference proteome</keyword>
<dbReference type="Gene3D" id="3.30.565.10">
    <property type="entry name" value="Histidine kinase-like ATPase, C-terminal domain"/>
    <property type="match status" value="1"/>
</dbReference>
<evidence type="ECO:0000256" key="14">
    <source>
        <dbReference type="SAM" id="Phobius"/>
    </source>
</evidence>
<dbReference type="SUPFAM" id="SSF47384">
    <property type="entry name" value="Homodimeric domain of signal transducing histidine kinase"/>
    <property type="match status" value="1"/>
</dbReference>
<keyword evidence="12" id="KW-0902">Two-component regulatory system</keyword>
<dbReference type="InterPro" id="IPR029151">
    <property type="entry name" value="Sensor-like_sf"/>
</dbReference>
<dbReference type="InterPro" id="IPR013656">
    <property type="entry name" value="PAS_4"/>
</dbReference>
<dbReference type="SUPFAM" id="SSF103190">
    <property type="entry name" value="Sensory domain-like"/>
    <property type="match status" value="1"/>
</dbReference>
<feature type="transmembrane region" description="Helical" evidence="14">
    <location>
        <begin position="163"/>
        <end position="186"/>
    </location>
</feature>
<dbReference type="SMART" id="SM00388">
    <property type="entry name" value="HisKA"/>
    <property type="match status" value="1"/>
</dbReference>
<dbReference type="Pfam" id="PF00512">
    <property type="entry name" value="HisKA"/>
    <property type="match status" value="1"/>
</dbReference>
<dbReference type="SMART" id="SM00091">
    <property type="entry name" value="PAS"/>
    <property type="match status" value="1"/>
</dbReference>
<dbReference type="SUPFAM" id="SSF55785">
    <property type="entry name" value="PYP-like sensor domain (PAS domain)"/>
    <property type="match status" value="1"/>
</dbReference>
<evidence type="ECO:0000256" key="4">
    <source>
        <dbReference type="ARBA" id="ARBA00022475"/>
    </source>
</evidence>
<dbReference type="InterPro" id="IPR000014">
    <property type="entry name" value="PAS"/>
</dbReference>
<dbReference type="Proteomes" id="UP000293902">
    <property type="component" value="Chromosome"/>
</dbReference>
<keyword evidence="7 14" id="KW-0812">Transmembrane</keyword>
<dbReference type="PROSITE" id="PS50109">
    <property type="entry name" value="HIS_KIN"/>
    <property type="match status" value="1"/>
</dbReference>
<reference evidence="17 20" key="2">
    <citation type="submission" date="2019-02" db="EMBL/GenBank/DDBJ databases">
        <title>Complete genome sequence of Desulfobacter hydrogenophilus AcRS1.</title>
        <authorList>
            <person name="Marietou A."/>
            <person name="Lund M.B."/>
            <person name="Marshall I.P.G."/>
            <person name="Schreiber L."/>
            <person name="Jorgensen B."/>
        </authorList>
    </citation>
    <scope>NUCLEOTIDE SEQUENCE [LARGE SCALE GENOMIC DNA]</scope>
    <source>
        <strain evidence="17 20">AcRS1</strain>
    </source>
</reference>
<dbReference type="InterPro" id="IPR033463">
    <property type="entry name" value="sCache_3"/>
</dbReference>
<evidence type="ECO:0000256" key="5">
    <source>
        <dbReference type="ARBA" id="ARBA00022553"/>
    </source>
</evidence>
<evidence type="ECO:0000256" key="9">
    <source>
        <dbReference type="ARBA" id="ARBA00022777"/>
    </source>
</evidence>
<evidence type="ECO:0000256" key="1">
    <source>
        <dbReference type="ARBA" id="ARBA00000085"/>
    </source>
</evidence>
<dbReference type="PROSITE" id="PS50112">
    <property type="entry name" value="PAS"/>
    <property type="match status" value="1"/>
</dbReference>
<evidence type="ECO:0000313" key="19">
    <source>
        <dbReference type="Proteomes" id="UP000248798"/>
    </source>
</evidence>
<comment type="catalytic activity">
    <reaction evidence="1">
        <text>ATP + protein L-histidine = ADP + protein N-phospho-L-histidine.</text>
        <dbReference type="EC" id="2.7.13.3"/>
    </reaction>
</comment>
<dbReference type="PRINTS" id="PR00344">
    <property type="entry name" value="BCTRLSENSOR"/>
</dbReference>
<evidence type="ECO:0000256" key="7">
    <source>
        <dbReference type="ARBA" id="ARBA00022692"/>
    </source>
</evidence>
<dbReference type="InterPro" id="IPR005467">
    <property type="entry name" value="His_kinase_dom"/>
</dbReference>
<evidence type="ECO:0000256" key="3">
    <source>
        <dbReference type="ARBA" id="ARBA00012438"/>
    </source>
</evidence>
<evidence type="ECO:0000313" key="18">
    <source>
        <dbReference type="EMBL" id="RAM00117.1"/>
    </source>
</evidence>
<keyword evidence="5" id="KW-0597">Phosphoprotein</keyword>
<dbReference type="GO" id="GO:0005886">
    <property type="term" value="C:plasma membrane"/>
    <property type="evidence" value="ECO:0007669"/>
    <property type="project" value="UniProtKB-SubCell"/>
</dbReference>
<dbReference type="EMBL" id="CP036313">
    <property type="protein sequence ID" value="QBH11854.1"/>
    <property type="molecule type" value="Genomic_DNA"/>
</dbReference>
<dbReference type="CDD" id="cd00082">
    <property type="entry name" value="HisKA"/>
    <property type="match status" value="1"/>
</dbReference>
<evidence type="ECO:0000256" key="6">
    <source>
        <dbReference type="ARBA" id="ARBA00022679"/>
    </source>
</evidence>
<dbReference type="Gene3D" id="1.10.287.130">
    <property type="match status" value="1"/>
</dbReference>
<keyword evidence="11 14" id="KW-1133">Transmembrane helix</keyword>
<dbReference type="EMBL" id="QLNI01000064">
    <property type="protein sequence ID" value="RAM00117.1"/>
    <property type="molecule type" value="Genomic_DNA"/>
</dbReference>
<keyword evidence="8" id="KW-0547">Nucleotide-binding</keyword>
<dbReference type="AlphaFoldDB" id="A0A328FAS4"/>
<feature type="domain" description="PAS" evidence="16">
    <location>
        <begin position="309"/>
        <end position="387"/>
    </location>
</feature>
<dbReference type="InterPro" id="IPR004358">
    <property type="entry name" value="Sig_transdc_His_kin-like_C"/>
</dbReference>
<dbReference type="Gene3D" id="3.30.450.20">
    <property type="entry name" value="PAS domain"/>
    <property type="match status" value="1"/>
</dbReference>
<dbReference type="OrthoDB" id="9805967at2"/>
<keyword evidence="6" id="KW-0808">Transferase</keyword>
<dbReference type="Pfam" id="PF17203">
    <property type="entry name" value="sCache_3_2"/>
    <property type="match status" value="1"/>
</dbReference>
<evidence type="ECO:0000256" key="10">
    <source>
        <dbReference type="ARBA" id="ARBA00022840"/>
    </source>
</evidence>
<dbReference type="NCBIfam" id="NF045718">
    <property type="entry name" value="two_CW_domain"/>
    <property type="match status" value="1"/>
</dbReference>
<dbReference type="CDD" id="cd00130">
    <property type="entry name" value="PAS"/>
    <property type="match status" value="1"/>
</dbReference>
<feature type="transmembrane region" description="Helical" evidence="14">
    <location>
        <begin position="9"/>
        <end position="28"/>
    </location>
</feature>
<organism evidence="18 19">
    <name type="scientific">Desulfobacter hydrogenophilus</name>
    <dbReference type="NCBI Taxonomy" id="2291"/>
    <lineage>
        <taxon>Bacteria</taxon>
        <taxon>Pseudomonadati</taxon>
        <taxon>Thermodesulfobacteriota</taxon>
        <taxon>Desulfobacteria</taxon>
        <taxon>Desulfobacterales</taxon>
        <taxon>Desulfobacteraceae</taxon>
        <taxon>Desulfobacter</taxon>
    </lineage>
</organism>
<feature type="domain" description="Histidine kinase" evidence="15">
    <location>
        <begin position="446"/>
        <end position="662"/>
    </location>
</feature>
<dbReference type="RefSeq" id="WP_111960262.1">
    <property type="nucleotide sequence ID" value="NZ_CP036313.1"/>
</dbReference>
<comment type="subcellular location">
    <subcellularLocation>
        <location evidence="2">Cell membrane</location>
        <topology evidence="2">Multi-pass membrane protein</topology>
    </subcellularLocation>
</comment>
<dbReference type="SUPFAM" id="SSF55874">
    <property type="entry name" value="ATPase domain of HSP90 chaperone/DNA topoisomerase II/histidine kinase"/>
    <property type="match status" value="1"/>
</dbReference>
<dbReference type="SMART" id="SM00387">
    <property type="entry name" value="HATPase_c"/>
    <property type="match status" value="1"/>
</dbReference>
<dbReference type="Pfam" id="PF08448">
    <property type="entry name" value="PAS_4"/>
    <property type="match status" value="1"/>
</dbReference>
<dbReference type="InterPro" id="IPR036890">
    <property type="entry name" value="HATPase_C_sf"/>
</dbReference>
<accession>A0A328FAS4</accession>
<dbReference type="EC" id="2.7.13.3" evidence="3"/>
<evidence type="ECO:0000256" key="2">
    <source>
        <dbReference type="ARBA" id="ARBA00004651"/>
    </source>
</evidence>
<dbReference type="Proteomes" id="UP000248798">
    <property type="component" value="Unassembled WGS sequence"/>
</dbReference>
<keyword evidence="10" id="KW-0067">ATP-binding</keyword>
<dbReference type="PANTHER" id="PTHR43065">
    <property type="entry name" value="SENSOR HISTIDINE KINASE"/>
    <property type="match status" value="1"/>
</dbReference>
<dbReference type="GO" id="GO:0005524">
    <property type="term" value="F:ATP binding"/>
    <property type="evidence" value="ECO:0007669"/>
    <property type="project" value="UniProtKB-KW"/>
</dbReference>
<keyword evidence="13 14" id="KW-0472">Membrane</keyword>
<evidence type="ECO:0000256" key="8">
    <source>
        <dbReference type="ARBA" id="ARBA00022741"/>
    </source>
</evidence>
<evidence type="ECO:0000256" key="11">
    <source>
        <dbReference type="ARBA" id="ARBA00022989"/>
    </source>
</evidence>
<dbReference type="InterPro" id="IPR003661">
    <property type="entry name" value="HisK_dim/P_dom"/>
</dbReference>